<reference evidence="3" key="1">
    <citation type="submission" date="2021-06" db="EMBL/GenBank/DDBJ databases">
        <authorList>
            <person name="Kallberg Y."/>
            <person name="Tangrot J."/>
            <person name="Rosling A."/>
        </authorList>
    </citation>
    <scope>NUCLEOTIDE SEQUENCE</scope>
    <source>
        <strain evidence="3">BR232B</strain>
    </source>
</reference>
<dbReference type="AlphaFoldDB" id="A0A9N9DYH2"/>
<feature type="compositionally biased region" description="Polar residues" evidence="2">
    <location>
        <begin position="133"/>
        <end position="160"/>
    </location>
</feature>
<feature type="compositionally biased region" description="Low complexity" evidence="2">
    <location>
        <begin position="79"/>
        <end position="92"/>
    </location>
</feature>
<feature type="region of interest" description="Disordered" evidence="2">
    <location>
        <begin position="39"/>
        <end position="100"/>
    </location>
</feature>
<name>A0A9N9DYH2_9GLOM</name>
<organism evidence="3 4">
    <name type="scientific">Paraglomus brasilianum</name>
    <dbReference type="NCBI Taxonomy" id="144538"/>
    <lineage>
        <taxon>Eukaryota</taxon>
        <taxon>Fungi</taxon>
        <taxon>Fungi incertae sedis</taxon>
        <taxon>Mucoromycota</taxon>
        <taxon>Glomeromycotina</taxon>
        <taxon>Glomeromycetes</taxon>
        <taxon>Paraglomerales</taxon>
        <taxon>Paraglomeraceae</taxon>
        <taxon>Paraglomus</taxon>
    </lineage>
</organism>
<feature type="non-terminal residue" evidence="3">
    <location>
        <position position="1"/>
    </location>
</feature>
<comment type="caution">
    <text evidence="3">The sequence shown here is derived from an EMBL/GenBank/DDBJ whole genome shotgun (WGS) entry which is preliminary data.</text>
</comment>
<protein>
    <submittedName>
        <fullName evidence="3">10577_t:CDS:1</fullName>
    </submittedName>
</protein>
<accession>A0A9N9DYH2</accession>
<evidence type="ECO:0000313" key="4">
    <source>
        <dbReference type="Proteomes" id="UP000789739"/>
    </source>
</evidence>
<feature type="region of interest" description="Disordered" evidence="2">
    <location>
        <begin position="116"/>
        <end position="160"/>
    </location>
</feature>
<dbReference type="Proteomes" id="UP000789739">
    <property type="component" value="Unassembled WGS sequence"/>
</dbReference>
<evidence type="ECO:0000313" key="3">
    <source>
        <dbReference type="EMBL" id="CAG8655769.1"/>
    </source>
</evidence>
<gene>
    <name evidence="3" type="ORF">PBRASI_LOCUS10506</name>
</gene>
<keyword evidence="4" id="KW-1185">Reference proteome</keyword>
<dbReference type="EMBL" id="CAJVPI010003213">
    <property type="protein sequence ID" value="CAG8655769.1"/>
    <property type="molecule type" value="Genomic_DNA"/>
</dbReference>
<sequence>MQSKIDSLRQQISELEAEKVELEPKNAKLLKQVIVMEESTKCEAENEPSPTKDISPLIESHSDGEKGITPNPLPKIEHSNSSTQSESSMEPSLPQDIIDDDSAEILDFVETIHKERINSKIRERNQEKKLQKSHNNLTPLIQSEASTMPTLTSESLDLKI</sequence>
<keyword evidence="1" id="KW-0175">Coiled coil</keyword>
<proteinExistence type="predicted"/>
<feature type="coiled-coil region" evidence="1">
    <location>
        <begin position="5"/>
        <end position="32"/>
    </location>
</feature>
<dbReference type="OrthoDB" id="2443224at2759"/>
<evidence type="ECO:0000256" key="1">
    <source>
        <dbReference type="SAM" id="Coils"/>
    </source>
</evidence>
<feature type="compositionally biased region" description="Basic and acidic residues" evidence="2">
    <location>
        <begin position="116"/>
        <end position="130"/>
    </location>
</feature>
<evidence type="ECO:0000256" key="2">
    <source>
        <dbReference type="SAM" id="MobiDB-lite"/>
    </source>
</evidence>